<proteinExistence type="predicted"/>
<dbReference type="InterPro" id="IPR007554">
    <property type="entry name" value="Glycerophosphate_synth"/>
</dbReference>
<sequence>MAQIYSVLRTEEKTDGYREDIQSKLSGITADFAVLAAVEDVFPEADLQAACAFAQEKQLDAVMLECSYDCGEETTKATAKSGKKKVGVQNSGKKAQSEAVPKGKLVHLDNMEEFSSMPDDYDAVVYRKTALLENLPDPEHGYEMNADLFYRVAEKKMAVGYLTGTKVQIGHPEKKDISRNPDNRKADWYLDRFAAHCHGTLQRYHEKLPAYMQLHLVRELIIRFDTNKNHHDKHVLDTSGLKEFYELVSEVLQNIEDEWLISGAKIWKDYRLSFALQEKLLHLKYMDLQEEYILVDPEKENRGLRYPTRILINGRQMSNQVLPKVCLDVVNEEKDALVLDFSCPYFLKDSAIRWEVLWNKKPVEVQETQRYNETTYFGQAEYRGYTFRLILPKKDFQKKNKLQFVLNIDGKKIPHPIITRRFTSRITSKLNCSYWCFDHYVMTFDRGKVKRAILIEECSGLEHLKREATFWVDILKKTVKKMDTGRPEMLKERFWYWLSYPVYHKKNIWLTFDKIYKGGDCGEYFYKYCVSRKDTDVVPVYLMNEEAEDTKRLRQEGYRPLIHGTRKHRCIYLHAKMVFATHAGLYNFNGISDEEIPYLQDLISADAVCIQHGLTVQDLAFNANQAFNNNKLYYCASKYEVQNLRQPQYGYLDSSAIRLKGLARFDGLINRDQKQILITPTWRNYIALWPNGKNESRPYSELFKKTDYYKIYNRLITDDKLLETARRTGYKLIYLVHPNIGEQAVDFEKKDGVEIISALGVNYEKILCESSLMLTDYSGVQFDFAYMRKPVVYYHPPKLPPHYVEGGFFYDTQGFGEICTEHQQLVDTLCDYMEHDCQLKDFYRTRQDDFFAFSDHDNCKRIFEDAYTWQKENR</sequence>
<accession>A0ABT2SJA9</accession>
<dbReference type="SUPFAM" id="SSF53756">
    <property type="entry name" value="UDP-Glycosyltransferase/glycogen phosphorylase"/>
    <property type="match status" value="1"/>
</dbReference>
<dbReference type="Proteomes" id="UP001652338">
    <property type="component" value="Unassembled WGS sequence"/>
</dbReference>
<reference evidence="1 2" key="1">
    <citation type="journal article" date="2021" name="ISME Commun">
        <title>Automated analysis of genomic sequences facilitates high-throughput and comprehensive description of bacteria.</title>
        <authorList>
            <person name="Hitch T.C.A."/>
        </authorList>
    </citation>
    <scope>NUCLEOTIDE SEQUENCE [LARGE SCALE GENOMIC DNA]</scope>
    <source>
        <strain evidence="1 2">Sanger_29</strain>
    </source>
</reference>
<dbReference type="Pfam" id="PF04464">
    <property type="entry name" value="Glyphos_transf"/>
    <property type="match status" value="1"/>
</dbReference>
<gene>
    <name evidence="1" type="ORF">OCV47_04000</name>
</gene>
<organism evidence="1 2">
    <name type="scientific">Muricoprocola aceti</name>
    <dbReference type="NCBI Taxonomy" id="2981772"/>
    <lineage>
        <taxon>Bacteria</taxon>
        <taxon>Bacillati</taxon>
        <taxon>Bacillota</taxon>
        <taxon>Clostridia</taxon>
        <taxon>Lachnospirales</taxon>
        <taxon>Lachnospiraceae</taxon>
        <taxon>Muricoprocola</taxon>
    </lineage>
</organism>
<dbReference type="RefSeq" id="WP_262653956.1">
    <property type="nucleotide sequence ID" value="NZ_JAOQKE010000003.1"/>
</dbReference>
<name>A0ABT2SJA9_9FIRM</name>
<comment type="caution">
    <text evidence="1">The sequence shown here is derived from an EMBL/GenBank/DDBJ whole genome shotgun (WGS) entry which is preliminary data.</text>
</comment>
<evidence type="ECO:0000313" key="1">
    <source>
        <dbReference type="EMBL" id="MCU6724531.1"/>
    </source>
</evidence>
<dbReference type="InterPro" id="IPR043148">
    <property type="entry name" value="TagF_C"/>
</dbReference>
<dbReference type="EMBL" id="JAOQKE010000003">
    <property type="protein sequence ID" value="MCU6724531.1"/>
    <property type="molecule type" value="Genomic_DNA"/>
</dbReference>
<evidence type="ECO:0000313" key="2">
    <source>
        <dbReference type="Proteomes" id="UP001652338"/>
    </source>
</evidence>
<dbReference type="Gene3D" id="3.40.50.12580">
    <property type="match status" value="1"/>
</dbReference>
<keyword evidence="2" id="KW-1185">Reference proteome</keyword>
<protein>
    <submittedName>
        <fullName evidence="1">CDP-glycerol glycerophosphotransferase family protein</fullName>
    </submittedName>
</protein>